<dbReference type="InterPro" id="IPR001343">
    <property type="entry name" value="Hemolysn_Ca-bd"/>
</dbReference>
<dbReference type="Gene3D" id="2.60.40.10">
    <property type="entry name" value="Immunoglobulins"/>
    <property type="match status" value="1"/>
</dbReference>
<dbReference type="EMBL" id="CP044399">
    <property type="protein sequence ID" value="QFI36822.1"/>
    <property type="molecule type" value="Genomic_DNA"/>
</dbReference>
<dbReference type="CDD" id="cd00198">
    <property type="entry name" value="vWFA"/>
    <property type="match status" value="1"/>
</dbReference>
<evidence type="ECO:0000259" key="2">
    <source>
        <dbReference type="PROSITE" id="PS50234"/>
    </source>
</evidence>
<dbReference type="PRINTS" id="PR00313">
    <property type="entry name" value="CABNDNGRPT"/>
</dbReference>
<dbReference type="Gene3D" id="2.150.10.10">
    <property type="entry name" value="Serralysin-like metalloprotease, C-terminal"/>
    <property type="match status" value="1"/>
</dbReference>
<dbReference type="InterPro" id="IPR013783">
    <property type="entry name" value="Ig-like_fold"/>
</dbReference>
<feature type="domain" description="VWFA" evidence="2">
    <location>
        <begin position="1499"/>
        <end position="1689"/>
    </location>
</feature>
<name>A0A5J6WK88_MORMI</name>
<accession>A0A5J6WK88</accession>
<gene>
    <name evidence="3" type="ORF">FR932_02710</name>
</gene>
<dbReference type="Pfam" id="PF13519">
    <property type="entry name" value="VWA_2"/>
    <property type="match status" value="1"/>
</dbReference>
<evidence type="ECO:0000256" key="1">
    <source>
        <dbReference type="ARBA" id="ARBA00022837"/>
    </source>
</evidence>
<keyword evidence="1" id="KW-0106">Calcium</keyword>
<dbReference type="InterPro" id="IPR036465">
    <property type="entry name" value="vWFA_dom_sf"/>
</dbReference>
<dbReference type="KEGG" id="mmaa:FR932_02710"/>
<dbReference type="SMART" id="SM00327">
    <property type="entry name" value="VWA"/>
    <property type="match status" value="1"/>
</dbReference>
<dbReference type="InterPro" id="IPR002035">
    <property type="entry name" value="VWF_A"/>
</dbReference>
<protein>
    <submittedName>
        <fullName evidence="3">Type I secretion C-terminal target domain-containing protein</fullName>
    </submittedName>
</protein>
<dbReference type="PROSITE" id="PS00330">
    <property type="entry name" value="HEMOLYSIN_CALCIUM"/>
    <property type="match status" value="2"/>
</dbReference>
<reference evidence="3 4" key="1">
    <citation type="submission" date="2019-09" db="EMBL/GenBank/DDBJ databases">
        <title>Hybrid Assembly of the complete Genome of the Deep-Sea Bacterium Moritella marina from long Nanopore and Illumina reads.</title>
        <authorList>
            <person name="Magin S."/>
            <person name="Georgoulis A."/>
            <person name="Papadimitriou K."/>
            <person name="Iliakis G."/>
            <person name="Vorgias C.E."/>
        </authorList>
    </citation>
    <scope>NUCLEOTIDE SEQUENCE [LARGE SCALE GENOMIC DNA]</scope>
    <source>
        <strain evidence="3 4">MP-1</strain>
    </source>
</reference>
<dbReference type="SUPFAM" id="SSF51120">
    <property type="entry name" value="beta-Roll"/>
    <property type="match status" value="1"/>
</dbReference>
<dbReference type="PANTHER" id="PTHR34677">
    <property type="match status" value="1"/>
</dbReference>
<organism evidence="3 4">
    <name type="scientific">Moritella marina ATCC 15381</name>
    <dbReference type="NCBI Taxonomy" id="1202962"/>
    <lineage>
        <taxon>Bacteria</taxon>
        <taxon>Pseudomonadati</taxon>
        <taxon>Pseudomonadota</taxon>
        <taxon>Gammaproteobacteria</taxon>
        <taxon>Alteromonadales</taxon>
        <taxon>Moritellaceae</taxon>
        <taxon>Moritella</taxon>
    </lineage>
</organism>
<dbReference type="PROSITE" id="PS50234">
    <property type="entry name" value="VWFA"/>
    <property type="match status" value="1"/>
</dbReference>
<keyword evidence="4" id="KW-1185">Reference proteome</keyword>
<dbReference type="InterPro" id="IPR011049">
    <property type="entry name" value="Serralysin-like_metalloprot_C"/>
</dbReference>
<dbReference type="SUPFAM" id="SSF53300">
    <property type="entry name" value="vWA-like"/>
    <property type="match status" value="1"/>
</dbReference>
<dbReference type="InterPro" id="IPR044048">
    <property type="entry name" value="Big_12"/>
</dbReference>
<dbReference type="InterPro" id="IPR018511">
    <property type="entry name" value="Hemolysin-typ_Ca-bd_CS"/>
</dbReference>
<dbReference type="Pfam" id="PF19078">
    <property type="entry name" value="Big_12"/>
    <property type="match status" value="5"/>
</dbReference>
<dbReference type="Proteomes" id="UP000327424">
    <property type="component" value="Chromosome"/>
</dbReference>
<evidence type="ECO:0000313" key="4">
    <source>
        <dbReference type="Proteomes" id="UP000327424"/>
    </source>
</evidence>
<dbReference type="Gene3D" id="3.40.50.410">
    <property type="entry name" value="von Willebrand factor, type A domain"/>
    <property type="match status" value="1"/>
</dbReference>
<evidence type="ECO:0000313" key="3">
    <source>
        <dbReference type="EMBL" id="QFI36822.1"/>
    </source>
</evidence>
<dbReference type="InterPro" id="IPR019960">
    <property type="entry name" value="T1SS_VCA0849"/>
</dbReference>
<proteinExistence type="predicted"/>
<sequence>MDCDVYPNDNFDGSATITVDNDRYTDAAGNLGSGNTDAITVDTVNPTLAIAFAESALSDGETSAVTFTFSEAPSDFVIGDINSPNGTMTNLVQDATNGKIWTATFTPNDNFDGSATITVDNDSYTDAAGNLGSGNTDAIIVDTVNPTLAIAFTESALSDGETSAVTFTFSEAPSDFVIGDINSPNGTITALVATADPTVWTATFTPNDNFDGSATITVDNDSYTDAAGNLGSGNTDAIIVDTVNPTLAIAFTESALSDGETSGVTFTFSEAPSDFVIGDINSPNGTMTNLVQDATNGKIWTATFTPNDNFDGSATITVDNDSYTDAAGNLGSGNTDAIIVDTVNPTLAIAFTESALSDGETSAVTFTFSEAPSDFVIGDINSPNGTITALVATADPTVWTATFTPNDNFDGSATITVDNDSYTDAAGNLGSGNTDAIIVDTVNPTLAIAFTESALSDGETSGVTFTFSEAPSDFVIGDINSPNGTITALVATADPTVWTATFTPNDNFDGSATITVADGSYSDATGNAGTGHSDTITVDTLVPSVPTVIAQTTSDTSPVITGSAVVADGESLTVTVNGATYNNVTVTNGNWSIDTETATVDSGTLAPFLDGQTYNVEATVTDSAGNQSIDSTNSELIINATPTTVDSIINSVEDVAYILNETDFNFTDTQGDTLASVRIDSLASEGDIQVFVGNTWVNVTEGQEISISDINDGNLRFVNDEHESGSDYSSFEFSVSDGHEWSNSATGSVNVEAVADAPTITLSNNVIAPADYTPPQGSGLLVETFSNVIAFTTAQVSGSNAGYMEQALANETPTSTGNLSELTDNGGRINLPADTAVRATGLVYLEAGTSYEFTGYRDDTFHMEIGGDVVFSQGYDNWGNYTSSAYTPTESGYYSFEMYGYNAAGPGSYDVSVKINGGSAQELSVLPTYTDIDEINNLGAQHSGHNDVNSDGGFYPVRLNEGMEGQDIQLSTVTAALVDIDGSESLGLVVSGVPIGAVISDGTNSVTSDGNDIDISDWNLADLTFNGTATGVSTTHTLSFTATSTEANGIGSNETASTTVQLDVVVLDGEPTAVDDLDSVGYGGTIYGNVITGAGGQTDGEDQVSVDTVSLTEVNGQSLVNGTLTLNTNNGSITFEEDGSYNYTSSVNDTLVANGVLDPSDKLNWNGTGIGVYGLTASAADNNNVFGADNPWNGLNVGNLNNLDSQSNSAISNVNLDGIGVGSGSGSKIGKDESIVLDLGTSTSKITLDFADFGTNEFIYIYGYDATGSRVGAGGWASGDADKIVSQDFTFSSDVSYIAIHQNYNNSAMVLTGITIPVVDIDISPEAFEYVIFDSDGDTSKATLTVEHAGDSTAFNDSGTVFESGLTGGTSEGNSVTVLTGNLLDNDAGIGASTTITEVDGSTATGGSSTITVSMDQGSLVVYIADDGSNRAGDYTYTLDNAVNVGGEGTTDSITYQLTDQSSGHQTTAQFDVSIVDDAPVANDVELTLEAASEAYTVNLIVVLDKSGSMGSAAAGNSGPSRMDLAKEAIASMLFEYDKVGNVNVQFVTFSSSVIESQWFEDDLNKASNYLDGIQTGGGTHYDKALDSVMDNYQVPQGNVADKSLVYFISDGAPSNNHGIDNNAKIAWENFIDNNNIDTSFSIGIGGSTSLNELNPIGYPNTGDNGEVEPNTIRISSAVELSDTLLSTIDGGILSGNVSLLAASGNAGAALGADGGFISEITIDGVTYYYQPGDATSEISIDTAKGGTLTLDLATLEYSYKIELDKSITGEQDIFNITIVDNDGDSTQLDMIINLEYQANLDANRDLILTNQNGLTILEIPTLALLHNDTKGLSGNISAISNETDTTVITHNSQYDMVEVTVTSGNNLDDVSFDYTLNNNDANDQATVNFKEISGLTITGSKLDEILLGSDSADILIGNGGDDALVGGANTDDLRGGTGDDLLMGQEGGDILIGGDGEDTLIGGSGDDILTGGAGIDTAVWFDGDQGTEQAPATDHITDFDIGKDKLDLSDLLQGVGSDDLSNYLDMSFTNESDGSVTTTINIHTEGNGAGISQVIILDNVDLSAAYSNVDLTSKDGINSILNDLDDPLVF</sequence>
<dbReference type="GO" id="GO:0005509">
    <property type="term" value="F:calcium ion binding"/>
    <property type="evidence" value="ECO:0007669"/>
    <property type="project" value="InterPro"/>
</dbReference>
<dbReference type="NCBIfam" id="TIGR03661">
    <property type="entry name" value="T1SS_VCA0849"/>
    <property type="match status" value="1"/>
</dbReference>
<dbReference type="PANTHER" id="PTHR34677:SF3">
    <property type="entry name" value="BACTERIAL IG-LIKE DOMAIN-CONTAINING PROTEIN"/>
    <property type="match status" value="1"/>
</dbReference>
<dbReference type="Pfam" id="PF00353">
    <property type="entry name" value="HemolysinCabind"/>
    <property type="match status" value="2"/>
</dbReference>